<evidence type="ECO:0000256" key="4">
    <source>
        <dbReference type="ARBA" id="ARBA00048332"/>
    </source>
</evidence>
<evidence type="ECO:0000259" key="6">
    <source>
        <dbReference type="Pfam" id="PF01558"/>
    </source>
</evidence>
<gene>
    <name evidence="7" type="primary">iorB</name>
    <name evidence="7" type="ORF">OU421_03370</name>
</gene>
<dbReference type="GeneID" id="76834110"/>
<sequence length="193" mass="19871">MTESFDVLIVGVGGQGTILASNILGTACLVAGVPVRGAETHGMAQRGGSVETHIRIGGVYGPLISPGTADLIISFDLLEALRYRHFLKPGGTIVTSDSVIVPTSAFTAGAEVPTEAEVMERLADVSCTAIDAAGLAIEAGTILAQNVVMLGAASHVLPLSVEALREAISRSVPPKTVETNIRAFELGREALNP</sequence>
<evidence type="ECO:0000256" key="3">
    <source>
        <dbReference type="ARBA" id="ARBA00023002"/>
    </source>
</evidence>
<organism evidence="7 8">
    <name type="scientific">Methanogenium organophilum</name>
    <dbReference type="NCBI Taxonomy" id="2199"/>
    <lineage>
        <taxon>Archaea</taxon>
        <taxon>Methanobacteriati</taxon>
        <taxon>Methanobacteriota</taxon>
        <taxon>Stenosarchaea group</taxon>
        <taxon>Methanomicrobia</taxon>
        <taxon>Methanomicrobiales</taxon>
        <taxon>Methanomicrobiaceae</taxon>
        <taxon>Methanogenium</taxon>
    </lineage>
</organism>
<proteinExistence type="predicted"/>
<dbReference type="PANTHER" id="PTHR43854:SF1">
    <property type="entry name" value="INDOLEPYRUVATE OXIDOREDUCTASE SUBUNIT IORB"/>
    <property type="match status" value="1"/>
</dbReference>
<dbReference type="Gene3D" id="3.40.920.10">
    <property type="entry name" value="Pyruvate-ferredoxin oxidoreductase, PFOR, domain III"/>
    <property type="match status" value="1"/>
</dbReference>
<evidence type="ECO:0000256" key="5">
    <source>
        <dbReference type="NCBIfam" id="TIGR03334"/>
    </source>
</evidence>
<evidence type="ECO:0000256" key="1">
    <source>
        <dbReference type="ARBA" id="ARBA00002995"/>
    </source>
</evidence>
<dbReference type="AlphaFoldDB" id="A0A9X9S566"/>
<keyword evidence="3 7" id="KW-0560">Oxidoreductase</keyword>
<dbReference type="InterPro" id="IPR002869">
    <property type="entry name" value="Pyrv_flavodox_OxRed_cen"/>
</dbReference>
<dbReference type="KEGG" id="mou:OU421_03370"/>
<name>A0A9X9S566_METOG</name>
<dbReference type="EMBL" id="CP113361">
    <property type="protein sequence ID" value="WAI01922.1"/>
    <property type="molecule type" value="Genomic_DNA"/>
</dbReference>
<dbReference type="Proteomes" id="UP001163096">
    <property type="component" value="Chromosome"/>
</dbReference>
<feature type="domain" description="Pyruvate/ketoisovalerate oxidoreductase catalytic" evidence="6">
    <location>
        <begin position="13"/>
        <end position="189"/>
    </location>
</feature>
<dbReference type="InterPro" id="IPR019752">
    <property type="entry name" value="Pyrv/ketoisovalerate_OxRed_cat"/>
</dbReference>
<evidence type="ECO:0000256" key="2">
    <source>
        <dbReference type="ARBA" id="ARBA00011238"/>
    </source>
</evidence>
<protein>
    <recommendedName>
        <fullName evidence="5">Indolepyruvate ferredoxin oxidoreductase subunit beta</fullName>
        <ecNumber evidence="5">1.2.7.8</ecNumber>
    </recommendedName>
</protein>
<dbReference type="Pfam" id="PF01558">
    <property type="entry name" value="POR"/>
    <property type="match status" value="1"/>
</dbReference>
<comment type="subunit">
    <text evidence="2">Heterodimer of the IorA and IorB subunits.</text>
</comment>
<evidence type="ECO:0000313" key="7">
    <source>
        <dbReference type="EMBL" id="WAI01922.1"/>
    </source>
</evidence>
<dbReference type="NCBIfam" id="TIGR03334">
    <property type="entry name" value="IOR_beta"/>
    <property type="match status" value="1"/>
</dbReference>
<dbReference type="InterPro" id="IPR052198">
    <property type="entry name" value="IorB_Oxidoreductase"/>
</dbReference>
<dbReference type="SUPFAM" id="SSF53323">
    <property type="entry name" value="Pyruvate-ferredoxin oxidoreductase, PFOR, domain III"/>
    <property type="match status" value="1"/>
</dbReference>
<dbReference type="RefSeq" id="WP_268187200.1">
    <property type="nucleotide sequence ID" value="NZ_CP113361.1"/>
</dbReference>
<accession>A0A9X9S566</accession>
<comment type="function">
    <text evidence="1">Catalyzes the ferredoxin-dependent oxidative decarboxylation of arylpyruvates.</text>
</comment>
<dbReference type="GO" id="GO:0043805">
    <property type="term" value="F:indolepyruvate ferredoxin oxidoreductase activity"/>
    <property type="evidence" value="ECO:0007669"/>
    <property type="project" value="UniProtKB-EC"/>
</dbReference>
<evidence type="ECO:0000313" key="8">
    <source>
        <dbReference type="Proteomes" id="UP001163096"/>
    </source>
</evidence>
<keyword evidence="8" id="KW-1185">Reference proteome</keyword>
<dbReference type="PANTHER" id="PTHR43854">
    <property type="entry name" value="INDOLEPYRUVATE OXIDOREDUCTASE SUBUNIT IORB"/>
    <property type="match status" value="1"/>
</dbReference>
<dbReference type="InterPro" id="IPR017719">
    <property type="entry name" value="Indolepyruvate_Fd_OxRdtase_bsu"/>
</dbReference>
<dbReference type="EC" id="1.2.7.8" evidence="5"/>
<reference evidence="7" key="1">
    <citation type="submission" date="2022-11" db="EMBL/GenBank/DDBJ databases">
        <title>Complete genome sequence of Methanogenium organophilum DSM 3596.</title>
        <authorList>
            <person name="Chen S.-C."/>
            <person name="Lai S.-J."/>
            <person name="You Y.-T."/>
        </authorList>
    </citation>
    <scope>NUCLEOTIDE SEQUENCE</scope>
    <source>
        <strain evidence="7">DSM 3596</strain>
    </source>
</reference>
<comment type="catalytic activity">
    <reaction evidence="4">
        <text>indole-3-pyruvate + 2 oxidized [2Fe-2S]-[ferredoxin] + CoA = (indol-3-yl)acetyl-CoA + 2 reduced [2Fe-2S]-[ferredoxin] + CO2 + H(+)</text>
        <dbReference type="Rhea" id="RHEA:12645"/>
        <dbReference type="Rhea" id="RHEA-COMP:10000"/>
        <dbReference type="Rhea" id="RHEA-COMP:10001"/>
        <dbReference type="ChEBI" id="CHEBI:15378"/>
        <dbReference type="ChEBI" id="CHEBI:16526"/>
        <dbReference type="ChEBI" id="CHEBI:17640"/>
        <dbReference type="ChEBI" id="CHEBI:33737"/>
        <dbReference type="ChEBI" id="CHEBI:33738"/>
        <dbReference type="ChEBI" id="CHEBI:57271"/>
        <dbReference type="ChEBI" id="CHEBI:57287"/>
        <dbReference type="EC" id="1.2.7.8"/>
    </reaction>
</comment>